<sequence length="106" mass="12052">QLLSVHGIGQETADSIILYAANKPSFVIDAYTQRIIKRIGLVPDSNNYSAYQTLFMHHLPNDTKLFNEYHALLVRLGKDACRRQPLCPQCCLNDICQHHNQQQDTG</sequence>
<proteinExistence type="predicted"/>
<protein>
    <recommendedName>
        <fullName evidence="6">HhH-GPD domain-containing protein</fullName>
    </recommendedName>
</protein>
<dbReference type="Gene3D" id="1.10.1670.10">
    <property type="entry name" value="Helix-hairpin-Helix base-excision DNA repair enzymes (C-terminal)"/>
    <property type="match status" value="1"/>
</dbReference>
<evidence type="ECO:0000313" key="5">
    <source>
        <dbReference type="EMBL" id="GAG02755.1"/>
    </source>
</evidence>
<evidence type="ECO:0000256" key="4">
    <source>
        <dbReference type="ARBA" id="ARBA00023014"/>
    </source>
</evidence>
<keyword evidence="3" id="KW-0408">Iron</keyword>
<evidence type="ECO:0000256" key="2">
    <source>
        <dbReference type="ARBA" id="ARBA00022723"/>
    </source>
</evidence>
<gene>
    <name evidence="5" type="ORF">S01H1_34321</name>
</gene>
<dbReference type="GO" id="GO:0051539">
    <property type="term" value="F:4 iron, 4 sulfur cluster binding"/>
    <property type="evidence" value="ECO:0007669"/>
    <property type="project" value="UniProtKB-KW"/>
</dbReference>
<dbReference type="GO" id="GO:0003824">
    <property type="term" value="F:catalytic activity"/>
    <property type="evidence" value="ECO:0007669"/>
    <property type="project" value="InterPro"/>
</dbReference>
<dbReference type="GO" id="GO:0006281">
    <property type="term" value="P:DNA repair"/>
    <property type="evidence" value="ECO:0007669"/>
    <property type="project" value="InterPro"/>
</dbReference>
<keyword evidence="4" id="KW-0411">Iron-sulfur</keyword>
<evidence type="ECO:0008006" key="6">
    <source>
        <dbReference type="Google" id="ProtNLM"/>
    </source>
</evidence>
<evidence type="ECO:0000256" key="3">
    <source>
        <dbReference type="ARBA" id="ARBA00023004"/>
    </source>
</evidence>
<dbReference type="InterPro" id="IPR023170">
    <property type="entry name" value="HhH_base_excis_C"/>
</dbReference>
<dbReference type="InterPro" id="IPR011257">
    <property type="entry name" value="DNA_glycosylase"/>
</dbReference>
<dbReference type="EMBL" id="BARS01021365">
    <property type="protein sequence ID" value="GAG02755.1"/>
    <property type="molecule type" value="Genomic_DNA"/>
</dbReference>
<reference evidence="5" key="1">
    <citation type="journal article" date="2014" name="Front. Microbiol.">
        <title>High frequency of phylogenetically diverse reductive dehalogenase-homologous genes in deep subseafloor sedimentary metagenomes.</title>
        <authorList>
            <person name="Kawai M."/>
            <person name="Futagami T."/>
            <person name="Toyoda A."/>
            <person name="Takaki Y."/>
            <person name="Nishi S."/>
            <person name="Hori S."/>
            <person name="Arai W."/>
            <person name="Tsubouchi T."/>
            <person name="Morono Y."/>
            <person name="Uchiyama I."/>
            <person name="Ito T."/>
            <person name="Fujiyama A."/>
            <person name="Inagaki F."/>
            <person name="Takami H."/>
        </authorList>
    </citation>
    <scope>NUCLEOTIDE SEQUENCE</scope>
    <source>
        <strain evidence="5">Expedition CK06-06</strain>
    </source>
</reference>
<keyword evidence="2" id="KW-0479">Metal-binding</keyword>
<feature type="non-terminal residue" evidence="5">
    <location>
        <position position="1"/>
    </location>
</feature>
<organism evidence="5">
    <name type="scientific">marine sediment metagenome</name>
    <dbReference type="NCBI Taxonomy" id="412755"/>
    <lineage>
        <taxon>unclassified sequences</taxon>
        <taxon>metagenomes</taxon>
        <taxon>ecological metagenomes</taxon>
    </lineage>
</organism>
<dbReference type="GO" id="GO:0046872">
    <property type="term" value="F:metal ion binding"/>
    <property type="evidence" value="ECO:0007669"/>
    <property type="project" value="UniProtKB-KW"/>
</dbReference>
<comment type="caution">
    <text evidence="5">The sequence shown here is derived from an EMBL/GenBank/DDBJ whole genome shotgun (WGS) entry which is preliminary data.</text>
</comment>
<name>X0UB12_9ZZZZ</name>
<keyword evidence="1" id="KW-0004">4Fe-4S</keyword>
<accession>X0UB12</accession>
<dbReference type="PANTHER" id="PTHR10359:SF19">
    <property type="entry name" value="DNA REPAIR GLYCOSYLASE MJ1434-RELATED"/>
    <property type="match status" value="1"/>
</dbReference>
<dbReference type="SUPFAM" id="SSF48150">
    <property type="entry name" value="DNA-glycosylase"/>
    <property type="match status" value="1"/>
</dbReference>
<dbReference type="PANTHER" id="PTHR10359">
    <property type="entry name" value="A/G-SPECIFIC ADENINE GLYCOSYLASE/ENDONUCLEASE III"/>
    <property type="match status" value="1"/>
</dbReference>
<evidence type="ECO:0000256" key="1">
    <source>
        <dbReference type="ARBA" id="ARBA00022485"/>
    </source>
</evidence>
<dbReference type="AlphaFoldDB" id="X0UB12"/>